<feature type="domain" description="YaiO beta-barrel" evidence="5">
    <location>
        <begin position="731"/>
        <end position="903"/>
    </location>
</feature>
<reference evidence="6 7" key="1">
    <citation type="submission" date="2018-08" db="EMBL/GenBank/DDBJ databases">
        <title>Chitinophagaceae sp. K23C18032701, a novel bacterium isolated from forest soil.</title>
        <authorList>
            <person name="Wang C."/>
        </authorList>
    </citation>
    <scope>NUCLEOTIDE SEQUENCE [LARGE SCALE GENOMIC DNA]</scope>
    <source>
        <strain evidence="6 7">K23C18032701</strain>
    </source>
</reference>
<name>A0A3E1NM11_9BACT</name>
<dbReference type="EMBL" id="QTJU01000002">
    <property type="protein sequence ID" value="RFM28848.1"/>
    <property type="molecule type" value="Genomic_DNA"/>
</dbReference>
<dbReference type="PANTHER" id="PTHR44943:SF8">
    <property type="entry name" value="TPR REPEAT-CONTAINING PROTEIN MJ0263"/>
    <property type="match status" value="1"/>
</dbReference>
<dbReference type="Pfam" id="PF19413">
    <property type="entry name" value="YaiO"/>
    <property type="match status" value="1"/>
</dbReference>
<dbReference type="SUPFAM" id="SSF48452">
    <property type="entry name" value="TPR-like"/>
    <property type="match status" value="3"/>
</dbReference>
<evidence type="ECO:0000256" key="1">
    <source>
        <dbReference type="ARBA" id="ARBA00022737"/>
    </source>
</evidence>
<dbReference type="Proteomes" id="UP000261284">
    <property type="component" value="Unassembled WGS sequence"/>
</dbReference>
<evidence type="ECO:0000256" key="3">
    <source>
        <dbReference type="PROSITE-ProRule" id="PRU00339"/>
    </source>
</evidence>
<evidence type="ECO:0000256" key="2">
    <source>
        <dbReference type="ARBA" id="ARBA00022803"/>
    </source>
</evidence>
<keyword evidence="1" id="KW-0677">Repeat</keyword>
<dbReference type="InterPro" id="IPR051685">
    <property type="entry name" value="Ycf3/AcsC/BcsC/TPR_MFPF"/>
</dbReference>
<feature type="repeat" description="TPR" evidence="3">
    <location>
        <begin position="398"/>
        <end position="431"/>
    </location>
</feature>
<accession>A0A3E1NM11</accession>
<keyword evidence="4" id="KW-0732">Signal</keyword>
<dbReference type="NCBIfam" id="TIGR04390">
    <property type="entry name" value="OMP_YaiO_dom"/>
    <property type="match status" value="1"/>
</dbReference>
<feature type="repeat" description="TPR" evidence="3">
    <location>
        <begin position="75"/>
        <end position="108"/>
    </location>
</feature>
<dbReference type="AlphaFoldDB" id="A0A3E1NM11"/>
<dbReference type="Pfam" id="PF13432">
    <property type="entry name" value="TPR_16"/>
    <property type="match status" value="3"/>
</dbReference>
<sequence>MNRMNKAARKLNMCKQVWAILCLLLCVGAANAQIRKPRINTDELLKQADAAYKAGEYKKGISICRQALEKMPNDNDFQFALGRLYYAVRSYDSARMLFKTVLVENPNYREVYVYLINIEVNSKRYEEALCYADDALYQFPTDQELALKKMSILHMLGYSQYADKWTDKLLSDFPRDTVVLRKYIDTKVELGQQYLKQGNYLRARYEFEKVLEQDPSNKEVLDAIYNIEIRTGNYEQGLAYINGALEKQPNSYEYLLRKEGMLEEMKRYPEAIDVLQKMIKLFPGDSKLQRINIDLHMAAGRYYLNTDPYTQFQAVLEKAPSDREALNYVINIASSRNNNEEALQWVNKALKYYSSDRGFLLKKLSLLQSLQRYTQAADLAEKMWRQNPNTAGNLQQFVDLRIMSGRAFMNDQQDDSALMEFKKVLNVNPQNVAALNYSINILTNRKNYDSANAVVDRALQYYPDNEAFLLRKSAILQDDGRFTEAAEVSGRLMQLYPQNKRYQITYVDQLVSNGRTMMQADDYDAARETFRKVLAVDPRNMDALNNMANLESGSLRYDSALYYVDEALKITPGSKDQLLKKASILNSMKRYQEAYAITGMLKDRYPYNNKIRDSYIENVLAAGRAYNVANQPDSALAEFGKVLAIAPKDSNALAYSINILNEKQQYDSALVLINRGMQYYPNSEYFVLKRAVVLENKKDYTAAALAADSAAHMNPAKNGDYAAYLKSKQYKNQIGLFFLNSTFDSGGFRTHANIATVQYARFIKRGSIAGRLNFAGRGNGTGLQLEVESEYAHNKDWRSFVNLGVANKVVFPAYKAAYSIFRTFKHGWEGELGGRYLNFDTVSTASVVGSVGKYYGDFWVNLRGYLIFQQGSQYQSVVLSARQYFDKDEFIFASLGTGNSPDDFSRNFQLAKNLGSKTYSIGAGYQKTFRYRNTLSLSGNWYNQKLTTQYRNQYDVYLSFLRKF</sequence>
<feature type="signal peptide" evidence="4">
    <location>
        <begin position="1"/>
        <end position="32"/>
    </location>
</feature>
<dbReference type="InterPro" id="IPR019734">
    <property type="entry name" value="TPR_rpt"/>
</dbReference>
<protein>
    <submittedName>
        <fullName evidence="6">YaiO family outer membrane beta-barrel protein</fullName>
    </submittedName>
</protein>
<evidence type="ECO:0000313" key="6">
    <source>
        <dbReference type="EMBL" id="RFM28848.1"/>
    </source>
</evidence>
<dbReference type="PANTHER" id="PTHR44943">
    <property type="entry name" value="CELLULOSE SYNTHASE OPERON PROTEIN C"/>
    <property type="match status" value="1"/>
</dbReference>
<evidence type="ECO:0000256" key="4">
    <source>
        <dbReference type="SAM" id="SignalP"/>
    </source>
</evidence>
<feature type="repeat" description="TPR" evidence="3">
    <location>
        <begin position="507"/>
        <end position="540"/>
    </location>
</feature>
<organism evidence="6 7">
    <name type="scientific">Deminuibacter soli</name>
    <dbReference type="NCBI Taxonomy" id="2291815"/>
    <lineage>
        <taxon>Bacteria</taxon>
        <taxon>Pseudomonadati</taxon>
        <taxon>Bacteroidota</taxon>
        <taxon>Chitinophagia</taxon>
        <taxon>Chitinophagales</taxon>
        <taxon>Chitinophagaceae</taxon>
        <taxon>Deminuibacter</taxon>
    </lineage>
</organism>
<dbReference type="InterPro" id="IPR030887">
    <property type="entry name" value="Beta-barrel_YaiO"/>
</dbReference>
<proteinExistence type="predicted"/>
<feature type="repeat" description="TPR" evidence="3">
    <location>
        <begin position="184"/>
        <end position="217"/>
    </location>
</feature>
<dbReference type="PROSITE" id="PS50005">
    <property type="entry name" value="TPR"/>
    <property type="match status" value="4"/>
</dbReference>
<comment type="caution">
    <text evidence="6">The sequence shown here is derived from an EMBL/GenBank/DDBJ whole genome shotgun (WGS) entry which is preliminary data.</text>
</comment>
<keyword evidence="7" id="KW-1185">Reference proteome</keyword>
<dbReference type="Gene3D" id="1.25.40.10">
    <property type="entry name" value="Tetratricopeptide repeat domain"/>
    <property type="match status" value="4"/>
</dbReference>
<evidence type="ECO:0000259" key="5">
    <source>
        <dbReference type="Pfam" id="PF19413"/>
    </source>
</evidence>
<gene>
    <name evidence="6" type="primary">yaiO</name>
    <name evidence="6" type="ORF">DXN05_08735</name>
</gene>
<feature type="chain" id="PRO_5017709169" evidence="4">
    <location>
        <begin position="33"/>
        <end position="964"/>
    </location>
</feature>
<keyword evidence="2 3" id="KW-0802">TPR repeat</keyword>
<dbReference type="SMART" id="SM00028">
    <property type="entry name" value="TPR"/>
    <property type="match status" value="12"/>
</dbReference>
<dbReference type="InterPro" id="IPR011990">
    <property type="entry name" value="TPR-like_helical_dom_sf"/>
</dbReference>
<evidence type="ECO:0000313" key="7">
    <source>
        <dbReference type="Proteomes" id="UP000261284"/>
    </source>
</evidence>